<dbReference type="RefSeq" id="WP_061896606.1">
    <property type="nucleotide sequence ID" value="NZ_LOBR01000016.1"/>
</dbReference>
<proteinExistence type="predicted"/>
<gene>
    <name evidence="1" type="ORF">ATY37_03285</name>
</gene>
<dbReference type="EMBL" id="LOBR01000016">
    <property type="protein sequence ID" value="KYN89481.1"/>
    <property type="molecule type" value="Genomic_DNA"/>
</dbReference>
<evidence type="ECO:0000313" key="2">
    <source>
        <dbReference type="Proteomes" id="UP000075346"/>
    </source>
</evidence>
<dbReference type="InterPro" id="IPR038026">
    <property type="entry name" value="MtlR-like_sf"/>
</dbReference>
<accession>A0A151KZN2</accession>
<dbReference type="PANTHER" id="PTHR37941:SF1">
    <property type="entry name" value="FUMARASE E-RELATED"/>
    <property type="match status" value="1"/>
</dbReference>
<protein>
    <submittedName>
        <fullName evidence="1">Transcriptional regulator</fullName>
    </submittedName>
</protein>
<dbReference type="AlphaFoldDB" id="A0A151KZN2"/>
<comment type="caution">
    <text evidence="1">The sequence shown here is derived from an EMBL/GenBank/DDBJ whole genome shotgun (WGS) entry which is preliminary data.</text>
</comment>
<dbReference type="InterPro" id="IPR007761">
    <property type="entry name" value="MtlR-like"/>
</dbReference>
<dbReference type="SUPFAM" id="SSF158668">
    <property type="entry name" value="MtlR-like"/>
    <property type="match status" value="1"/>
</dbReference>
<evidence type="ECO:0000313" key="1">
    <source>
        <dbReference type="EMBL" id="KYN89481.1"/>
    </source>
</evidence>
<dbReference type="Gene3D" id="1.20.120.330">
    <property type="entry name" value="Nucleotidyltransferases domain 2"/>
    <property type="match status" value="1"/>
</dbReference>
<sequence>MKSESETMELAEFLNEFNKESDRGAALNAAAVLDDWLGGILGAFFADNKSGRELISGFNAPLGTFAAKATAAHALGLIQDNEYREITIIRKIRNEFGHSWRGVSFESDKVSHLVNQLPWCGPSEFEATSTSRGRFNFMIAILLADLMWRARLVEKDQRVVNTWSNKARGNDA</sequence>
<organism evidence="1 2">
    <name type="scientific">Vibrio cidicii</name>
    <dbReference type="NCBI Taxonomy" id="1763883"/>
    <lineage>
        <taxon>Bacteria</taxon>
        <taxon>Pseudomonadati</taxon>
        <taxon>Pseudomonadota</taxon>
        <taxon>Gammaproteobacteria</taxon>
        <taxon>Vibrionales</taxon>
        <taxon>Vibrionaceae</taxon>
        <taxon>Vibrio</taxon>
    </lineage>
</organism>
<name>A0A151KZN2_9VIBR</name>
<reference evidence="2" key="1">
    <citation type="submission" date="2015-12" db="EMBL/GenBank/DDBJ databases">
        <authorList>
            <person name="Shamseldin A."/>
            <person name="Moawad H."/>
            <person name="Abd El-Rahim W.M."/>
            <person name="Sadowsky M.J."/>
        </authorList>
    </citation>
    <scope>NUCLEOTIDE SEQUENCE [LARGE SCALE GENOMIC DNA]</scope>
    <source>
        <strain evidence="2">2538-88</strain>
    </source>
</reference>
<dbReference type="PANTHER" id="PTHR37941">
    <property type="entry name" value="FUMARASE E-RELATED"/>
    <property type="match status" value="1"/>
</dbReference>
<dbReference type="GO" id="GO:0045892">
    <property type="term" value="P:negative regulation of DNA-templated transcription"/>
    <property type="evidence" value="ECO:0007669"/>
    <property type="project" value="TreeGrafter"/>
</dbReference>
<dbReference type="Proteomes" id="UP000075346">
    <property type="component" value="Unassembled WGS sequence"/>
</dbReference>